<dbReference type="SUPFAM" id="SSF52047">
    <property type="entry name" value="RNI-like"/>
    <property type="match status" value="1"/>
</dbReference>
<organism evidence="1 2">
    <name type="scientific">Roridomyces roridus</name>
    <dbReference type="NCBI Taxonomy" id="1738132"/>
    <lineage>
        <taxon>Eukaryota</taxon>
        <taxon>Fungi</taxon>
        <taxon>Dikarya</taxon>
        <taxon>Basidiomycota</taxon>
        <taxon>Agaricomycotina</taxon>
        <taxon>Agaricomycetes</taxon>
        <taxon>Agaricomycetidae</taxon>
        <taxon>Agaricales</taxon>
        <taxon>Marasmiineae</taxon>
        <taxon>Mycenaceae</taxon>
        <taxon>Roridomyces</taxon>
    </lineage>
</organism>
<proteinExistence type="predicted"/>
<sequence>MSAALRSRLSTIDDQILALQTERQTIVAQLSAFVYPVLSLPDDVTSGIFLQYADDYPSSTCNPMILARVCWPWRTVALSTPRLWSRFERCWPDRTFHNYAHLSDFIRMWLSRSGTLPLDLRLEMPSKEELVDTLFSMLADHAARLRNLQFDCATGRPVIHADRLGPLPALTKLSLANEDRGVYIPQPLDVPRLREVELELIALILTEDWEAWLPWSQITNLRILNMDSSDCLTLVKRTLNLEVLDFNAYGSRLGQVVAPPHALHHLHTLILGSSAGADILPRLMLPTLRELRSREQIVAVGPFVADLIGRSGCSLGTMAFVVRDSTDVDAMKSCLLHTPALRVLEIHCDNKVTSQTLDKLFSTWFFEKKLVPSLASLQLNNCCTKFQLSRLVDMLTVRCTRGSLRSFKMTSPETAGATNRGLEELYALRSSGLEVDISPDVQWLDLF</sequence>
<dbReference type="InterPro" id="IPR032675">
    <property type="entry name" value="LRR_dom_sf"/>
</dbReference>
<evidence type="ECO:0000313" key="1">
    <source>
        <dbReference type="EMBL" id="KAJ7608222.1"/>
    </source>
</evidence>
<dbReference type="Proteomes" id="UP001221142">
    <property type="component" value="Unassembled WGS sequence"/>
</dbReference>
<protein>
    <recommendedName>
        <fullName evidence="3">F-box domain-containing protein</fullName>
    </recommendedName>
</protein>
<evidence type="ECO:0008006" key="3">
    <source>
        <dbReference type="Google" id="ProtNLM"/>
    </source>
</evidence>
<reference evidence="1" key="1">
    <citation type="submission" date="2023-03" db="EMBL/GenBank/DDBJ databases">
        <title>Massive genome expansion in bonnet fungi (Mycena s.s.) driven by repeated elements and novel gene families across ecological guilds.</title>
        <authorList>
            <consortium name="Lawrence Berkeley National Laboratory"/>
            <person name="Harder C.B."/>
            <person name="Miyauchi S."/>
            <person name="Viragh M."/>
            <person name="Kuo A."/>
            <person name="Thoen E."/>
            <person name="Andreopoulos B."/>
            <person name="Lu D."/>
            <person name="Skrede I."/>
            <person name="Drula E."/>
            <person name="Henrissat B."/>
            <person name="Morin E."/>
            <person name="Kohler A."/>
            <person name="Barry K."/>
            <person name="LaButti K."/>
            <person name="Morin E."/>
            <person name="Salamov A."/>
            <person name="Lipzen A."/>
            <person name="Mereny Z."/>
            <person name="Hegedus B."/>
            <person name="Baldrian P."/>
            <person name="Stursova M."/>
            <person name="Weitz H."/>
            <person name="Taylor A."/>
            <person name="Grigoriev I.V."/>
            <person name="Nagy L.G."/>
            <person name="Martin F."/>
            <person name="Kauserud H."/>
        </authorList>
    </citation>
    <scope>NUCLEOTIDE SEQUENCE</scope>
    <source>
        <strain evidence="1">9284</strain>
    </source>
</reference>
<keyword evidence="2" id="KW-1185">Reference proteome</keyword>
<evidence type="ECO:0000313" key="2">
    <source>
        <dbReference type="Proteomes" id="UP001221142"/>
    </source>
</evidence>
<comment type="caution">
    <text evidence="1">The sequence shown here is derived from an EMBL/GenBank/DDBJ whole genome shotgun (WGS) entry which is preliminary data.</text>
</comment>
<gene>
    <name evidence="1" type="ORF">FB45DRAFT_806424</name>
</gene>
<dbReference type="EMBL" id="JARKIF010000046">
    <property type="protein sequence ID" value="KAJ7608222.1"/>
    <property type="molecule type" value="Genomic_DNA"/>
</dbReference>
<dbReference type="Gene3D" id="3.80.10.10">
    <property type="entry name" value="Ribonuclease Inhibitor"/>
    <property type="match status" value="1"/>
</dbReference>
<dbReference type="AlphaFoldDB" id="A0AAD7B1X3"/>
<name>A0AAD7B1X3_9AGAR</name>
<accession>A0AAD7B1X3</accession>